<evidence type="ECO:0000313" key="4">
    <source>
        <dbReference type="Proteomes" id="UP001522868"/>
    </source>
</evidence>
<evidence type="ECO:0000313" key="3">
    <source>
        <dbReference type="EMBL" id="MCK8681691.1"/>
    </source>
</evidence>
<comment type="caution">
    <text evidence="3">The sequence shown here is derived from an EMBL/GenBank/DDBJ whole genome shotgun (WGS) entry which is preliminary data.</text>
</comment>
<feature type="transmembrane region" description="Helical" evidence="2">
    <location>
        <begin position="58"/>
        <end position="80"/>
    </location>
</feature>
<name>A0ABT0IK64_9ACTN</name>
<gene>
    <name evidence="3" type="ORF">M1O15_30695</name>
</gene>
<keyword evidence="2" id="KW-0472">Membrane</keyword>
<feature type="transmembrane region" description="Helical" evidence="2">
    <location>
        <begin position="92"/>
        <end position="110"/>
    </location>
</feature>
<proteinExistence type="predicted"/>
<accession>A0ABT0IK64</accession>
<evidence type="ECO:0000256" key="2">
    <source>
        <dbReference type="SAM" id="Phobius"/>
    </source>
</evidence>
<dbReference type="Proteomes" id="UP001522868">
    <property type="component" value="Unassembled WGS sequence"/>
</dbReference>
<keyword evidence="2" id="KW-0812">Transmembrane</keyword>
<dbReference type="EMBL" id="JALPTH010000051">
    <property type="protein sequence ID" value="MCK8681691.1"/>
    <property type="molecule type" value="Genomic_DNA"/>
</dbReference>
<evidence type="ECO:0008006" key="5">
    <source>
        <dbReference type="Google" id="ProtNLM"/>
    </source>
</evidence>
<dbReference type="RefSeq" id="WP_248637518.1">
    <property type="nucleotide sequence ID" value="NZ_JALPTH010000051.1"/>
</dbReference>
<keyword evidence="4" id="KW-1185">Reference proteome</keyword>
<organism evidence="3 4">
    <name type="scientific">Streptomyces lichenis</name>
    <dbReference type="NCBI Taxonomy" id="2306967"/>
    <lineage>
        <taxon>Bacteria</taxon>
        <taxon>Bacillati</taxon>
        <taxon>Actinomycetota</taxon>
        <taxon>Actinomycetes</taxon>
        <taxon>Kitasatosporales</taxon>
        <taxon>Streptomycetaceae</taxon>
        <taxon>Streptomyces</taxon>
    </lineage>
</organism>
<keyword evidence="2" id="KW-1133">Transmembrane helix</keyword>
<feature type="region of interest" description="Disordered" evidence="1">
    <location>
        <begin position="1"/>
        <end position="28"/>
    </location>
</feature>
<evidence type="ECO:0000256" key="1">
    <source>
        <dbReference type="SAM" id="MobiDB-lite"/>
    </source>
</evidence>
<protein>
    <recommendedName>
        <fullName evidence="5">DUF485 domain-containing protein</fullName>
    </recommendedName>
</protein>
<reference evidence="3 4" key="1">
    <citation type="submission" date="2022-04" db="EMBL/GenBank/DDBJ databases">
        <title>Streptomyces sp. nov. LCR6-01 isolated from Lichen of Dirinaria sp.</title>
        <authorList>
            <person name="Kanchanasin P."/>
            <person name="Tanasupawat S."/>
            <person name="Phongsopitanun W."/>
        </authorList>
    </citation>
    <scope>NUCLEOTIDE SEQUENCE [LARGE SCALE GENOMIC DNA]</scope>
    <source>
        <strain evidence="3 4">LCR6-01</strain>
    </source>
</reference>
<sequence length="145" mass="15610">MPPEPPPARWPRRETVTGTPRAARRRTLPPAVARSEISEQTTLGHTYVRSLMRSQLRAALWALAALALLVGSLPLLFTLPGALGGGGAPAGPLVWAALGVAAYPVMWLIARRYVRRAERNERDFTGLVEGRRDAADGPGKGAGRR</sequence>